<feature type="transmembrane region" description="Helical" evidence="1">
    <location>
        <begin position="122"/>
        <end position="139"/>
    </location>
</feature>
<gene>
    <name evidence="2" type="ORF">CEN91_157</name>
</gene>
<accession>A0A554LM08</accession>
<feature type="transmembrane region" description="Helical" evidence="1">
    <location>
        <begin position="183"/>
        <end position="205"/>
    </location>
</feature>
<evidence type="ECO:0000313" key="3">
    <source>
        <dbReference type="Proteomes" id="UP000315589"/>
    </source>
</evidence>
<feature type="transmembrane region" description="Helical" evidence="1">
    <location>
        <begin position="59"/>
        <end position="77"/>
    </location>
</feature>
<organism evidence="2 3">
    <name type="scientific">Candidatus Berkelbacteria bacterium Licking1014_85</name>
    <dbReference type="NCBI Taxonomy" id="2017148"/>
    <lineage>
        <taxon>Bacteria</taxon>
        <taxon>Candidatus Berkelbacteria</taxon>
    </lineage>
</organism>
<name>A0A554LM08_9BACT</name>
<feature type="transmembrane region" description="Helical" evidence="1">
    <location>
        <begin position="146"/>
        <end position="171"/>
    </location>
</feature>
<evidence type="ECO:0000313" key="2">
    <source>
        <dbReference type="EMBL" id="TSC93669.1"/>
    </source>
</evidence>
<dbReference type="EMBL" id="VMGI01000015">
    <property type="protein sequence ID" value="TSC93669.1"/>
    <property type="molecule type" value="Genomic_DNA"/>
</dbReference>
<keyword evidence="1" id="KW-0812">Transmembrane</keyword>
<dbReference type="AlphaFoldDB" id="A0A554LM08"/>
<reference evidence="2 3" key="1">
    <citation type="submission" date="2017-07" db="EMBL/GenBank/DDBJ databases">
        <title>Mechanisms for carbon and nitrogen cycling indicate functional differentiation within the Candidate Phyla Radiation.</title>
        <authorList>
            <person name="Danczak R.E."/>
            <person name="Johnston M.D."/>
            <person name="Kenah C."/>
            <person name="Slattery M."/>
            <person name="Wrighton K.C."/>
            <person name="Wilkins M.J."/>
        </authorList>
    </citation>
    <scope>NUCLEOTIDE SEQUENCE [LARGE SCALE GENOMIC DNA]</scope>
    <source>
        <strain evidence="2">Licking1014_85</strain>
    </source>
</reference>
<sequence>MASLAYVSGKIETSNGQCMVGSQIVDCPNRSLSGGQTKDGGKLDLLPSNFIADTRNDSIFFGLLIAIVVIFTILGLAKTKIFGKTLGEYLKPIWYYVVICLLIVAWQYLFGINEDNRLFLRISQWIWELAIALSVIQLVRKNGFNWGNIFFLGILYSLIIHGSKVTIRYLFYDKTLLYILDRFLYGSLLVMVIVCAIGWATILIINPKNKQI</sequence>
<keyword evidence="1" id="KW-0472">Membrane</keyword>
<keyword evidence="1" id="KW-1133">Transmembrane helix</keyword>
<evidence type="ECO:0000256" key="1">
    <source>
        <dbReference type="SAM" id="Phobius"/>
    </source>
</evidence>
<feature type="transmembrane region" description="Helical" evidence="1">
    <location>
        <begin position="89"/>
        <end position="110"/>
    </location>
</feature>
<proteinExistence type="predicted"/>
<comment type="caution">
    <text evidence="2">The sequence shown here is derived from an EMBL/GenBank/DDBJ whole genome shotgun (WGS) entry which is preliminary data.</text>
</comment>
<dbReference type="Proteomes" id="UP000315589">
    <property type="component" value="Unassembled WGS sequence"/>
</dbReference>
<protein>
    <submittedName>
        <fullName evidence="2">Uncharacterized protein</fullName>
    </submittedName>
</protein>